<dbReference type="SMART" id="SM00898">
    <property type="entry name" value="Fapy_DNA_glyco"/>
    <property type="match status" value="1"/>
</dbReference>
<feature type="region of interest" description="Disordered" evidence="14">
    <location>
        <begin position="274"/>
        <end position="296"/>
    </location>
</feature>
<dbReference type="GO" id="GO:0003684">
    <property type="term" value="F:damaged DNA binding"/>
    <property type="evidence" value="ECO:0007669"/>
    <property type="project" value="InterPro"/>
</dbReference>
<dbReference type="AlphaFoldDB" id="A0AAU7DX35"/>
<evidence type="ECO:0000256" key="9">
    <source>
        <dbReference type="ARBA" id="ARBA00023204"/>
    </source>
</evidence>
<keyword evidence="9" id="KW-0234">DNA repair</keyword>
<evidence type="ECO:0000256" key="11">
    <source>
        <dbReference type="ARBA" id="ARBA00023268"/>
    </source>
</evidence>
<organism evidence="16">
    <name type="scientific">Jonesiaceae bacterium BS-20</name>
    <dbReference type="NCBI Taxonomy" id="3120821"/>
    <lineage>
        <taxon>Bacteria</taxon>
        <taxon>Bacillati</taxon>
        <taxon>Actinomycetota</taxon>
        <taxon>Actinomycetes</taxon>
        <taxon>Micrococcales</taxon>
        <taxon>Jonesiaceae</taxon>
    </lineage>
</organism>
<dbReference type="SUPFAM" id="SSF57716">
    <property type="entry name" value="Glucocorticoid receptor-like (DNA-binding domain)"/>
    <property type="match status" value="1"/>
</dbReference>
<name>A0AAU7DX35_9MICO</name>
<comment type="similarity">
    <text evidence="1">Belongs to the FPG family.</text>
</comment>
<dbReference type="InterPro" id="IPR035937">
    <property type="entry name" value="FPG_N"/>
</dbReference>
<keyword evidence="8" id="KW-0238">DNA-binding</keyword>
<dbReference type="EMBL" id="CP146203">
    <property type="protein sequence ID" value="XBH22403.1"/>
    <property type="molecule type" value="Genomic_DNA"/>
</dbReference>
<evidence type="ECO:0000256" key="10">
    <source>
        <dbReference type="ARBA" id="ARBA00023239"/>
    </source>
</evidence>
<dbReference type="InterPro" id="IPR010979">
    <property type="entry name" value="Ribosomal_uS13-like_H2TH"/>
</dbReference>
<evidence type="ECO:0000256" key="4">
    <source>
        <dbReference type="ARBA" id="ARBA00022763"/>
    </source>
</evidence>
<protein>
    <recommendedName>
        <fullName evidence="2">DNA-(apurinic or apyrimidinic site) lyase</fullName>
        <ecNumber evidence="2">4.2.99.18</ecNumber>
    </recommendedName>
</protein>
<keyword evidence="3" id="KW-0479">Metal-binding</keyword>
<dbReference type="GO" id="GO:0006284">
    <property type="term" value="P:base-excision repair"/>
    <property type="evidence" value="ECO:0007669"/>
    <property type="project" value="InterPro"/>
</dbReference>
<evidence type="ECO:0000256" key="3">
    <source>
        <dbReference type="ARBA" id="ARBA00022723"/>
    </source>
</evidence>
<keyword evidence="5 13" id="KW-0863">Zinc-finger</keyword>
<keyword evidence="11" id="KW-0511">Multifunctional enzyme</keyword>
<dbReference type="Gene3D" id="3.20.190.10">
    <property type="entry name" value="MutM-like, N-terminal"/>
    <property type="match status" value="1"/>
</dbReference>
<sequence length="336" mass="36627">MPEGHTVHRLANTFAALFTGQQLGISSPQGRFADGAAVIDGRWLVASQAYGKHMYLGFGDEPARSEEDLLWLRVHLGLYGSWTFSSDGTANVAHAIGAPRKRIGERETTLAPQDPGEGSSFVAGLAGDGVWQPPPPRGQVRARLETEWAVADLNGPSACEVIDSEAKLISVAKLGPDPIRHDADAQLFIDRAKRSRTSIGAMLMNQQIIAGVGNIYRAEALFRAGIDPLAPGNTLTSSQLQDIWDDLVILMRDGVRVGAIITTEPADRLKGLSAKDFEPGRPVTRQNTDDDPDAVPRNQSFYTYHRTGSPCRLCQTPIAMRELQARKLYWCPTCQK</sequence>
<dbReference type="GO" id="GO:0008270">
    <property type="term" value="F:zinc ion binding"/>
    <property type="evidence" value="ECO:0007669"/>
    <property type="project" value="UniProtKB-KW"/>
</dbReference>
<evidence type="ECO:0000256" key="7">
    <source>
        <dbReference type="ARBA" id="ARBA00022833"/>
    </source>
</evidence>
<evidence type="ECO:0000256" key="5">
    <source>
        <dbReference type="ARBA" id="ARBA00022771"/>
    </source>
</evidence>
<dbReference type="CDD" id="cd08970">
    <property type="entry name" value="AcNei1_N"/>
    <property type="match status" value="1"/>
</dbReference>
<keyword evidence="4" id="KW-0227">DNA damage</keyword>
<accession>A0AAU7DX35</accession>
<dbReference type="Gene3D" id="1.10.8.50">
    <property type="match status" value="1"/>
</dbReference>
<evidence type="ECO:0000256" key="13">
    <source>
        <dbReference type="PROSITE-ProRule" id="PRU00391"/>
    </source>
</evidence>
<dbReference type="GO" id="GO:0000703">
    <property type="term" value="F:oxidized pyrimidine nucleobase lesion DNA N-glycosylase activity"/>
    <property type="evidence" value="ECO:0007669"/>
    <property type="project" value="TreeGrafter"/>
</dbReference>
<dbReference type="SUPFAM" id="SSF46946">
    <property type="entry name" value="S13-like H2TH domain"/>
    <property type="match status" value="1"/>
</dbReference>
<feature type="domain" description="FPG-type" evidence="15">
    <location>
        <begin position="302"/>
        <end position="336"/>
    </location>
</feature>
<dbReference type="EC" id="4.2.99.18" evidence="2"/>
<keyword evidence="7" id="KW-0862">Zinc</keyword>
<dbReference type="SMART" id="SM01232">
    <property type="entry name" value="H2TH"/>
    <property type="match status" value="1"/>
</dbReference>
<keyword evidence="10" id="KW-0456">Lyase</keyword>
<dbReference type="PANTHER" id="PTHR42697:SF3">
    <property type="entry name" value="ENDONUCLEASE 8 1"/>
    <property type="match status" value="1"/>
</dbReference>
<proteinExistence type="inferred from homology"/>
<evidence type="ECO:0000256" key="1">
    <source>
        <dbReference type="ARBA" id="ARBA00009409"/>
    </source>
</evidence>
<dbReference type="InterPro" id="IPR015886">
    <property type="entry name" value="H2TH_FPG"/>
</dbReference>
<keyword evidence="12" id="KW-0326">Glycosidase</keyword>
<keyword evidence="6" id="KW-0378">Hydrolase</keyword>
<reference evidence="16" key="1">
    <citation type="submission" date="2024-02" db="EMBL/GenBank/DDBJ databases">
        <title>Tomenella chthoni gen. nov. sp. nov., a member of the family Jonesiaceae isolated from bat guano.</title>
        <authorList>
            <person name="Miller S.L."/>
            <person name="King J."/>
            <person name="Sankaranarayanan K."/>
            <person name="Lawson P.A."/>
        </authorList>
    </citation>
    <scope>NUCLEOTIDE SEQUENCE</scope>
    <source>
        <strain evidence="16">BS-20</strain>
    </source>
</reference>
<evidence type="ECO:0000256" key="6">
    <source>
        <dbReference type="ARBA" id="ARBA00022801"/>
    </source>
</evidence>
<evidence type="ECO:0000259" key="15">
    <source>
        <dbReference type="PROSITE" id="PS51066"/>
    </source>
</evidence>
<evidence type="ECO:0000256" key="14">
    <source>
        <dbReference type="SAM" id="MobiDB-lite"/>
    </source>
</evidence>
<evidence type="ECO:0000256" key="12">
    <source>
        <dbReference type="ARBA" id="ARBA00023295"/>
    </source>
</evidence>
<dbReference type="PROSITE" id="PS51066">
    <property type="entry name" value="ZF_FPG_2"/>
    <property type="match status" value="1"/>
</dbReference>
<evidence type="ECO:0000256" key="2">
    <source>
        <dbReference type="ARBA" id="ARBA00012720"/>
    </source>
</evidence>
<gene>
    <name evidence="16" type="ORF">V5R04_04050</name>
</gene>
<dbReference type="InterPro" id="IPR000214">
    <property type="entry name" value="Znf_DNA_glyclase/AP_lyase"/>
</dbReference>
<dbReference type="GO" id="GO:0140078">
    <property type="term" value="F:class I DNA-(apurinic or apyrimidinic site) endonuclease activity"/>
    <property type="evidence" value="ECO:0007669"/>
    <property type="project" value="UniProtKB-EC"/>
</dbReference>
<dbReference type="PANTHER" id="PTHR42697">
    <property type="entry name" value="ENDONUCLEASE 8"/>
    <property type="match status" value="1"/>
</dbReference>
<dbReference type="InterPro" id="IPR012319">
    <property type="entry name" value="FPG_cat"/>
</dbReference>
<dbReference type="Pfam" id="PF06831">
    <property type="entry name" value="H2TH"/>
    <property type="match status" value="1"/>
</dbReference>
<evidence type="ECO:0000256" key="8">
    <source>
        <dbReference type="ARBA" id="ARBA00023125"/>
    </source>
</evidence>
<dbReference type="SUPFAM" id="SSF81624">
    <property type="entry name" value="N-terminal domain of MutM-like DNA repair proteins"/>
    <property type="match status" value="1"/>
</dbReference>
<evidence type="ECO:0000313" key="16">
    <source>
        <dbReference type="EMBL" id="XBH22403.1"/>
    </source>
</evidence>